<dbReference type="AlphaFoldDB" id="A0A914Z3I1"/>
<evidence type="ECO:0000313" key="2">
    <source>
        <dbReference type="WBParaSite" id="PSU_v2.g6586.t1"/>
    </source>
</evidence>
<evidence type="ECO:0000313" key="1">
    <source>
        <dbReference type="Proteomes" id="UP000887577"/>
    </source>
</evidence>
<reference evidence="2" key="1">
    <citation type="submission" date="2022-11" db="UniProtKB">
        <authorList>
            <consortium name="WormBaseParasite"/>
        </authorList>
    </citation>
    <scope>IDENTIFICATION</scope>
</reference>
<proteinExistence type="predicted"/>
<name>A0A914Z3I1_9BILA</name>
<dbReference type="Proteomes" id="UP000887577">
    <property type="component" value="Unplaced"/>
</dbReference>
<organism evidence="1 2">
    <name type="scientific">Panagrolaimus superbus</name>
    <dbReference type="NCBI Taxonomy" id="310955"/>
    <lineage>
        <taxon>Eukaryota</taxon>
        <taxon>Metazoa</taxon>
        <taxon>Ecdysozoa</taxon>
        <taxon>Nematoda</taxon>
        <taxon>Chromadorea</taxon>
        <taxon>Rhabditida</taxon>
        <taxon>Tylenchina</taxon>
        <taxon>Panagrolaimomorpha</taxon>
        <taxon>Panagrolaimoidea</taxon>
        <taxon>Panagrolaimidae</taxon>
        <taxon>Panagrolaimus</taxon>
    </lineage>
</organism>
<accession>A0A914Z3I1</accession>
<dbReference type="WBParaSite" id="PSU_v2.g6586.t1">
    <property type="protein sequence ID" value="PSU_v2.g6586.t1"/>
    <property type="gene ID" value="PSU_v2.g6586"/>
</dbReference>
<protein>
    <submittedName>
        <fullName evidence="2">Uncharacterized protein</fullName>
    </submittedName>
</protein>
<keyword evidence="1" id="KW-1185">Reference proteome</keyword>
<sequence>MEVNPEFVIYDILDAVFVPHSEIQIKPEWAFNIAYTEKEEEKHTVIEVQTWKGPFSVDPVSVLGLVFIGLHKEAERVSGKKLSNVFVKTTKCLNRIHEDAIRKAVKISRLECAGIEAMHVLKVD</sequence>